<protein>
    <recommendedName>
        <fullName evidence="3">Secreted protein</fullName>
    </recommendedName>
</protein>
<sequence length="146" mass="16014">MYLLLLLLLLLLILLLLLLLLLLLDTEIPGMAVGRREGTATQERHMYTQKAMGHREGTWTYGRHMGAVWRNSAAGGAEQAAEGDRASDEARRQASLNGLVAGKEWFVKTLAWLSQHYLCTRIREHGGSMAAGKKVGPLDAGAIGFE</sequence>
<name>A0ABY7DGU0_MYAAR</name>
<reference evidence="1" key="1">
    <citation type="submission" date="2022-11" db="EMBL/GenBank/DDBJ databases">
        <title>Centuries of genome instability and evolution in soft-shell clam transmissible cancer (bioRxiv).</title>
        <authorList>
            <person name="Hart S.F.M."/>
            <person name="Yonemitsu M.A."/>
            <person name="Giersch R.M."/>
            <person name="Beal B.F."/>
            <person name="Arriagada G."/>
            <person name="Davis B.W."/>
            <person name="Ostrander E.A."/>
            <person name="Goff S.P."/>
            <person name="Metzger M.J."/>
        </authorList>
    </citation>
    <scope>NUCLEOTIDE SEQUENCE</scope>
    <source>
        <strain evidence="1">MELC-2E11</strain>
        <tissue evidence="1">Siphon/mantle</tissue>
    </source>
</reference>
<dbReference type="EMBL" id="CP111013">
    <property type="protein sequence ID" value="WAQ95644.1"/>
    <property type="molecule type" value="Genomic_DNA"/>
</dbReference>
<evidence type="ECO:0000313" key="1">
    <source>
        <dbReference type="EMBL" id="WAQ95644.1"/>
    </source>
</evidence>
<evidence type="ECO:0008006" key="3">
    <source>
        <dbReference type="Google" id="ProtNLM"/>
    </source>
</evidence>
<keyword evidence="2" id="KW-1185">Reference proteome</keyword>
<organism evidence="1 2">
    <name type="scientific">Mya arenaria</name>
    <name type="common">Soft-shell clam</name>
    <dbReference type="NCBI Taxonomy" id="6604"/>
    <lineage>
        <taxon>Eukaryota</taxon>
        <taxon>Metazoa</taxon>
        <taxon>Spiralia</taxon>
        <taxon>Lophotrochozoa</taxon>
        <taxon>Mollusca</taxon>
        <taxon>Bivalvia</taxon>
        <taxon>Autobranchia</taxon>
        <taxon>Heteroconchia</taxon>
        <taxon>Euheterodonta</taxon>
        <taxon>Imparidentia</taxon>
        <taxon>Neoheterodontei</taxon>
        <taxon>Myida</taxon>
        <taxon>Myoidea</taxon>
        <taxon>Myidae</taxon>
        <taxon>Mya</taxon>
    </lineage>
</organism>
<dbReference type="Proteomes" id="UP001164746">
    <property type="component" value="Chromosome 2"/>
</dbReference>
<gene>
    <name evidence="1" type="ORF">MAR_028334</name>
</gene>
<accession>A0ABY7DGU0</accession>
<proteinExistence type="predicted"/>
<evidence type="ECO:0000313" key="2">
    <source>
        <dbReference type="Proteomes" id="UP001164746"/>
    </source>
</evidence>